<dbReference type="AlphaFoldDB" id="A0A3D9V4C2"/>
<keyword evidence="3" id="KW-1185">Reference proteome</keyword>
<feature type="chain" id="PRO_5039165662" evidence="1">
    <location>
        <begin position="27"/>
        <end position="100"/>
    </location>
</feature>
<sequence length="100" mass="10736">MSRRAWTFGCPLAIVLAFVASLGAREAPATPEPKPGVSTKVGPYLEHPMATLAFERRKLIDGPGSSGMDPYLNVACGLADITTKKPTKPVDPKNIIEWTD</sequence>
<feature type="signal peptide" evidence="1">
    <location>
        <begin position="1"/>
        <end position="26"/>
    </location>
</feature>
<dbReference type="Proteomes" id="UP000256485">
    <property type="component" value="Unassembled WGS sequence"/>
</dbReference>
<gene>
    <name evidence="2" type="ORF">DFJ64_0924</name>
</gene>
<protein>
    <submittedName>
        <fullName evidence="2">Uncharacterized protein</fullName>
    </submittedName>
</protein>
<accession>A0A3D9V4C2</accession>
<evidence type="ECO:0000313" key="2">
    <source>
        <dbReference type="EMBL" id="REF35543.1"/>
    </source>
</evidence>
<name>A0A3D9V4C2_THECX</name>
<evidence type="ECO:0000256" key="1">
    <source>
        <dbReference type="SAM" id="SignalP"/>
    </source>
</evidence>
<evidence type="ECO:0000313" key="3">
    <source>
        <dbReference type="Proteomes" id="UP000256485"/>
    </source>
</evidence>
<dbReference type="EMBL" id="QTUC01000001">
    <property type="protein sequence ID" value="REF35543.1"/>
    <property type="molecule type" value="Genomic_DNA"/>
</dbReference>
<reference evidence="2 3" key="1">
    <citation type="submission" date="2018-08" db="EMBL/GenBank/DDBJ databases">
        <title>Sequencing the genomes of 1000 actinobacteria strains.</title>
        <authorList>
            <person name="Klenk H.-P."/>
        </authorList>
    </citation>
    <scope>NUCLEOTIDE SEQUENCE [LARGE SCALE GENOMIC DNA]</scope>
    <source>
        <strain evidence="2 3">DSM 22891</strain>
    </source>
</reference>
<keyword evidence="1" id="KW-0732">Signal</keyword>
<comment type="caution">
    <text evidence="2">The sequence shown here is derived from an EMBL/GenBank/DDBJ whole genome shotgun (WGS) entry which is preliminary data.</text>
</comment>
<proteinExistence type="predicted"/>
<organism evidence="2 3">
    <name type="scientific">Thermasporomyces composti</name>
    <dbReference type="NCBI Taxonomy" id="696763"/>
    <lineage>
        <taxon>Bacteria</taxon>
        <taxon>Bacillati</taxon>
        <taxon>Actinomycetota</taxon>
        <taxon>Actinomycetes</taxon>
        <taxon>Propionibacteriales</taxon>
        <taxon>Nocardioidaceae</taxon>
        <taxon>Thermasporomyces</taxon>
    </lineage>
</organism>
<dbReference type="RefSeq" id="WP_115849311.1">
    <property type="nucleotide sequence ID" value="NZ_QTUC01000001.1"/>
</dbReference>